<dbReference type="EMBL" id="JARIHO010000022">
    <property type="protein sequence ID" value="KAJ7343849.1"/>
    <property type="molecule type" value="Genomic_DNA"/>
</dbReference>
<keyword evidence="2" id="KW-1185">Reference proteome</keyword>
<comment type="caution">
    <text evidence="1">The sequence shown here is derived from an EMBL/GenBank/DDBJ whole genome shotgun (WGS) entry which is preliminary data.</text>
</comment>
<evidence type="ECO:0000313" key="1">
    <source>
        <dbReference type="EMBL" id="KAJ7343849.1"/>
    </source>
</evidence>
<sequence length="330" mass="35662">MRPPGDAIQRLRASESDDLDVAEFDARGTTDGTLADAFHVFTGGYSNPAHTALNTRFTPNQASEIEVYTDNSAIDNNTGNVKAGTESSILYPLHRPARKNAFGRSAPVTYLSVSIASTVFSSFRAPPSLPSLALTLTDRITPRATTSPSSSTPASRSSLPAPARWMLSQVEGGEGAQVRARRQWREKMKGVDRSLLIESACFPSSAFSFLRFFLVLCYPSRVRALKRERHGPHPYPGTRSGARDVRVRMLLNVYLWGGRDEKRVGTMGTQRWHSVAAEHPCRRHVAPESVHGAGGECASGSGGRAVGGSTQMYGGGWALRGCSVSPLSVR</sequence>
<accession>A0AAD6ZY60</accession>
<evidence type="ECO:0000313" key="2">
    <source>
        <dbReference type="Proteomes" id="UP001218218"/>
    </source>
</evidence>
<reference evidence="1" key="1">
    <citation type="submission" date="2023-03" db="EMBL/GenBank/DDBJ databases">
        <title>Massive genome expansion in bonnet fungi (Mycena s.s.) driven by repeated elements and novel gene families across ecological guilds.</title>
        <authorList>
            <consortium name="Lawrence Berkeley National Laboratory"/>
            <person name="Harder C.B."/>
            <person name="Miyauchi S."/>
            <person name="Viragh M."/>
            <person name="Kuo A."/>
            <person name="Thoen E."/>
            <person name="Andreopoulos B."/>
            <person name="Lu D."/>
            <person name="Skrede I."/>
            <person name="Drula E."/>
            <person name="Henrissat B."/>
            <person name="Morin E."/>
            <person name="Kohler A."/>
            <person name="Barry K."/>
            <person name="LaButti K."/>
            <person name="Morin E."/>
            <person name="Salamov A."/>
            <person name="Lipzen A."/>
            <person name="Mereny Z."/>
            <person name="Hegedus B."/>
            <person name="Baldrian P."/>
            <person name="Stursova M."/>
            <person name="Weitz H."/>
            <person name="Taylor A."/>
            <person name="Grigoriev I.V."/>
            <person name="Nagy L.G."/>
            <person name="Martin F."/>
            <person name="Kauserud H."/>
        </authorList>
    </citation>
    <scope>NUCLEOTIDE SEQUENCE</scope>
    <source>
        <strain evidence="1">CBHHK002</strain>
    </source>
</reference>
<dbReference type="AlphaFoldDB" id="A0AAD6ZY60"/>
<proteinExistence type="predicted"/>
<organism evidence="1 2">
    <name type="scientific">Mycena albidolilacea</name>
    <dbReference type="NCBI Taxonomy" id="1033008"/>
    <lineage>
        <taxon>Eukaryota</taxon>
        <taxon>Fungi</taxon>
        <taxon>Dikarya</taxon>
        <taxon>Basidiomycota</taxon>
        <taxon>Agaricomycotina</taxon>
        <taxon>Agaricomycetes</taxon>
        <taxon>Agaricomycetidae</taxon>
        <taxon>Agaricales</taxon>
        <taxon>Marasmiineae</taxon>
        <taxon>Mycenaceae</taxon>
        <taxon>Mycena</taxon>
    </lineage>
</organism>
<protein>
    <submittedName>
        <fullName evidence="1">Uncharacterized protein</fullName>
    </submittedName>
</protein>
<dbReference type="Proteomes" id="UP001218218">
    <property type="component" value="Unassembled WGS sequence"/>
</dbReference>
<name>A0AAD6ZY60_9AGAR</name>
<gene>
    <name evidence="1" type="ORF">DFH08DRAFT_1081256</name>
</gene>